<dbReference type="AlphaFoldDB" id="A0AAJ8DY46"/>
<dbReference type="VEuPathDB" id="FungiDB:An02g02450"/>
<evidence type="ECO:0000313" key="1">
    <source>
        <dbReference type="RefSeq" id="XP_059599914.1"/>
    </source>
</evidence>
<dbReference type="KEGG" id="ang:An02g02450"/>
<dbReference type="GeneID" id="84590252"/>
<reference evidence="1" key="1">
    <citation type="submission" date="2025-02" db="EMBL/GenBank/DDBJ databases">
        <authorList>
            <consortium name="NCBI Genome Project"/>
        </authorList>
    </citation>
    <scope>NUCLEOTIDE SEQUENCE</scope>
</reference>
<dbReference type="RefSeq" id="XP_059599914.1">
    <property type="nucleotide sequence ID" value="XM_059746130.1"/>
</dbReference>
<accession>A0AAJ8DY46</accession>
<organism evidence="1">
    <name type="scientific">Aspergillus niger</name>
    <dbReference type="NCBI Taxonomy" id="5061"/>
    <lineage>
        <taxon>Eukaryota</taxon>
        <taxon>Fungi</taxon>
        <taxon>Dikarya</taxon>
        <taxon>Ascomycota</taxon>
        <taxon>Pezizomycotina</taxon>
        <taxon>Eurotiomycetes</taxon>
        <taxon>Eurotiomycetidae</taxon>
        <taxon>Eurotiales</taxon>
        <taxon>Aspergillaceae</taxon>
        <taxon>Aspergillus</taxon>
        <taxon>Aspergillus subgen. Circumdati</taxon>
    </lineage>
</organism>
<protein>
    <submittedName>
        <fullName evidence="1">Uncharacterized protein</fullName>
    </submittedName>
</protein>
<name>A0AAJ8DY46_ASPNG</name>
<reference evidence="1" key="2">
    <citation type="submission" date="2025-08" db="UniProtKB">
        <authorList>
            <consortium name="RefSeq"/>
        </authorList>
    </citation>
    <scope>IDENTIFICATION</scope>
</reference>
<proteinExistence type="predicted"/>
<sequence length="338" mass="37546">MRFADFCSTPPWRVCSTSLLQTTQFDCGGGSKARLLLGPDPPELPNSMRVTFSGLTSSRVSMGDPVYPRLLVNPDKNLVAVIGQDAIDRPGFVFVGSANGETVVGQNLSLSFIVLLAIATVWIDIGHQPHPEGFLVHLFPESNVFRAAQCTYSPVRRALVAIIRQMQFSGYRQNRALRTPADDYRIIVQTPHAESRIEQTMLVIEQDINPMDSVISSADAFWRERTRFHTIIALTPSKMVICKMVRAMACSICLFGFRARLKGEEALMSGVRIPPRAFVRLSWVLVARISFVARTDAVEEGIIEKEGGLVYGARWSLYSQVQNYLGEYSMGAVIEIVV</sequence>
<gene>
    <name evidence="1" type="ORF">An02g02450</name>
</gene>